<name>A6GA10_9BACT</name>
<dbReference type="AlphaFoldDB" id="A6GA10"/>
<dbReference type="SUPFAM" id="SSF48452">
    <property type="entry name" value="TPR-like"/>
    <property type="match status" value="2"/>
</dbReference>
<evidence type="ECO:0000313" key="2">
    <source>
        <dbReference type="Proteomes" id="UP000005801"/>
    </source>
</evidence>
<evidence type="ECO:0000313" key="1">
    <source>
        <dbReference type="EMBL" id="EDM77335.1"/>
    </source>
</evidence>
<proteinExistence type="predicted"/>
<dbReference type="Gene3D" id="1.25.40.10">
    <property type="entry name" value="Tetratricopeptide repeat domain"/>
    <property type="match status" value="2"/>
</dbReference>
<dbReference type="STRING" id="391625.PPSIR1_26498"/>
<dbReference type="eggNOG" id="COG0457">
    <property type="taxonomic scope" value="Bacteria"/>
</dbReference>
<dbReference type="PANTHER" id="PTHR19959:SF119">
    <property type="entry name" value="FUNGAL LIPASE-LIKE DOMAIN-CONTAINING PROTEIN"/>
    <property type="match status" value="1"/>
</dbReference>
<dbReference type="SMART" id="SM00028">
    <property type="entry name" value="TPR"/>
    <property type="match status" value="5"/>
</dbReference>
<protein>
    <submittedName>
        <fullName evidence="1">TPR repeat</fullName>
    </submittedName>
</protein>
<dbReference type="InterPro" id="IPR011990">
    <property type="entry name" value="TPR-like_helical_dom_sf"/>
</dbReference>
<gene>
    <name evidence="1" type="ORF">PPSIR1_26498</name>
</gene>
<dbReference type="EMBL" id="ABCS01000048">
    <property type="protein sequence ID" value="EDM77335.1"/>
    <property type="molecule type" value="Genomic_DNA"/>
</dbReference>
<sequence length="617" mass="67030">MTAASPGQSTHAFDPEQLERAREFLARQGWDEAAIEALTEGSDDFALPLAERLIDLLPVPSPDRAHAELHLETLRVCLSAVAVGDAEDWFELTLERASWANDYAVRLASVRRHAEALRWADESVELARGALTRGPEHAEEHALDFDLDRARWGLQTALNNASNRLAEAGEHGRSLAFGREAVELARLRLAESPQPLPLDRQLRQDLALALMNVGASLYDQRQIAAALEPTGEALALYRALAADHPDDPGLAHRVATTSSNLGVYRSALDDHEAAFEHTREAAGVLRRIVAEHPDAPLVGALGFGLDFALLLDNLGFRALNLGEREAAIEAWREALPHHRRVAERAPELGRDYLSRTLLRLADHLHRGERHAEAVDAYTEAVEVLRALAEASESTEQAHAWRSKLGRTLSNLGIALCELDSPDARESSLAATREAVEILRELDEREHLIRALSNLAKDLDALDRVSEGVAPRAEAIAALEAQVADDSNAAEDHLGELADELGDQALSFDELGQREAARDCAGRAVAAARALLEYDPEYYAPELARALDVAATVANAGRDHARALEASAEALRLLIGDGDEVEDAGLVRDCVDSLGKAMDAGDLEAPADLRAWLDARAE</sequence>
<reference evidence="1 2" key="1">
    <citation type="submission" date="2007-06" db="EMBL/GenBank/DDBJ databases">
        <authorList>
            <person name="Shimkets L."/>
            <person name="Ferriera S."/>
            <person name="Johnson J."/>
            <person name="Kravitz S."/>
            <person name="Beeson K."/>
            <person name="Sutton G."/>
            <person name="Rogers Y.-H."/>
            <person name="Friedman R."/>
            <person name="Frazier M."/>
            <person name="Venter J.C."/>
        </authorList>
    </citation>
    <scope>NUCLEOTIDE SEQUENCE [LARGE SCALE GENOMIC DNA]</scope>
    <source>
        <strain evidence="1 2">SIR-1</strain>
    </source>
</reference>
<accession>A6GA10</accession>
<dbReference type="Pfam" id="PF13374">
    <property type="entry name" value="TPR_10"/>
    <property type="match status" value="1"/>
</dbReference>
<organism evidence="1 2">
    <name type="scientific">Plesiocystis pacifica SIR-1</name>
    <dbReference type="NCBI Taxonomy" id="391625"/>
    <lineage>
        <taxon>Bacteria</taxon>
        <taxon>Pseudomonadati</taxon>
        <taxon>Myxococcota</taxon>
        <taxon>Polyangia</taxon>
        <taxon>Nannocystales</taxon>
        <taxon>Nannocystaceae</taxon>
        <taxon>Plesiocystis</taxon>
    </lineage>
</organism>
<comment type="caution">
    <text evidence="1">The sequence shown here is derived from an EMBL/GenBank/DDBJ whole genome shotgun (WGS) entry which is preliminary data.</text>
</comment>
<dbReference type="InterPro" id="IPR019734">
    <property type="entry name" value="TPR_rpt"/>
</dbReference>
<dbReference type="PANTHER" id="PTHR19959">
    <property type="entry name" value="KINESIN LIGHT CHAIN"/>
    <property type="match status" value="1"/>
</dbReference>
<keyword evidence="2" id="KW-1185">Reference proteome</keyword>
<dbReference type="Proteomes" id="UP000005801">
    <property type="component" value="Unassembled WGS sequence"/>
</dbReference>